<dbReference type="AlphaFoldDB" id="A0A1F7WE35"/>
<gene>
    <name evidence="1" type="ORF">A2480_00960</name>
</gene>
<name>A0A1F7WE35_9BACT</name>
<organism evidence="1 2">
    <name type="scientific">Candidatus Uhrbacteria bacterium RIFOXYC2_FULL_47_19</name>
    <dbReference type="NCBI Taxonomy" id="1802424"/>
    <lineage>
        <taxon>Bacteria</taxon>
        <taxon>Candidatus Uhriibacteriota</taxon>
    </lineage>
</organism>
<reference evidence="1 2" key="1">
    <citation type="journal article" date="2016" name="Nat. Commun.">
        <title>Thousands of microbial genomes shed light on interconnected biogeochemical processes in an aquifer system.</title>
        <authorList>
            <person name="Anantharaman K."/>
            <person name="Brown C.T."/>
            <person name="Hug L.A."/>
            <person name="Sharon I."/>
            <person name="Castelle C.J."/>
            <person name="Probst A.J."/>
            <person name="Thomas B.C."/>
            <person name="Singh A."/>
            <person name="Wilkins M.J."/>
            <person name="Karaoz U."/>
            <person name="Brodie E.L."/>
            <person name="Williams K.H."/>
            <person name="Hubbard S.S."/>
            <person name="Banfield J.F."/>
        </authorList>
    </citation>
    <scope>NUCLEOTIDE SEQUENCE [LARGE SCALE GENOMIC DNA]</scope>
</reference>
<comment type="caution">
    <text evidence="1">The sequence shown here is derived from an EMBL/GenBank/DDBJ whole genome shotgun (WGS) entry which is preliminary data.</text>
</comment>
<dbReference type="STRING" id="1802424.A2480_00960"/>
<dbReference type="Proteomes" id="UP000176988">
    <property type="component" value="Unassembled WGS sequence"/>
</dbReference>
<protein>
    <submittedName>
        <fullName evidence="1">Uncharacterized protein</fullName>
    </submittedName>
</protein>
<sequence length="205" mass="22975">MPREGSEIPRTLRQNDFDQACSIWREQGVGATASFIVDRLQALNGGLPYSPREVYQLVAKFGLQEIGIGALECLAVGTVLFNPGTNDWLQLLCGLLERVDGQTNVFRVRKFSSPEVEMSLIIGPTGKMAVNPGRICWNLGQAGRVTRKTFCTWSLGSASIENEDQNSRMTEPIDTVFIEKDRWNKLLNRFSYWLPKKSSDESLAE</sequence>
<accession>A0A1F7WE35</accession>
<evidence type="ECO:0000313" key="1">
    <source>
        <dbReference type="EMBL" id="OGM00659.1"/>
    </source>
</evidence>
<dbReference type="EMBL" id="MGFG01000027">
    <property type="protein sequence ID" value="OGM00659.1"/>
    <property type="molecule type" value="Genomic_DNA"/>
</dbReference>
<evidence type="ECO:0000313" key="2">
    <source>
        <dbReference type="Proteomes" id="UP000176988"/>
    </source>
</evidence>
<proteinExistence type="predicted"/>